<gene>
    <name evidence="1" type="ORF">ASZ90_008310</name>
</gene>
<reference evidence="1" key="1">
    <citation type="journal article" date="2015" name="Proc. Natl. Acad. Sci. U.S.A.">
        <title>Networks of energetic and metabolic interactions define dynamics in microbial communities.</title>
        <authorList>
            <person name="Embree M."/>
            <person name="Liu J.K."/>
            <person name="Al-Bassam M.M."/>
            <person name="Zengler K."/>
        </authorList>
    </citation>
    <scope>NUCLEOTIDE SEQUENCE</scope>
</reference>
<organism evidence="1">
    <name type="scientific">hydrocarbon metagenome</name>
    <dbReference type="NCBI Taxonomy" id="938273"/>
    <lineage>
        <taxon>unclassified sequences</taxon>
        <taxon>metagenomes</taxon>
        <taxon>ecological metagenomes</taxon>
    </lineage>
</organism>
<accession>A0A0W8FLV3</accession>
<name>A0A0W8FLV3_9ZZZZ</name>
<sequence length="38" mass="4606">MTATKKNNINENIFLFILFPLEKYVFNYLKIACLYNFL</sequence>
<comment type="caution">
    <text evidence="1">The sequence shown here is derived from an EMBL/GenBank/DDBJ whole genome shotgun (WGS) entry which is preliminary data.</text>
</comment>
<evidence type="ECO:0000313" key="1">
    <source>
        <dbReference type="EMBL" id="KUG21925.1"/>
    </source>
</evidence>
<dbReference type="EMBL" id="LNQE01001007">
    <property type="protein sequence ID" value="KUG21925.1"/>
    <property type="molecule type" value="Genomic_DNA"/>
</dbReference>
<protein>
    <submittedName>
        <fullName evidence="1">Uncharacterized protein</fullName>
    </submittedName>
</protein>
<proteinExistence type="predicted"/>
<dbReference type="AlphaFoldDB" id="A0A0W8FLV3"/>